<dbReference type="EMBL" id="KV426256">
    <property type="protein sequence ID" value="KZV83751.1"/>
    <property type="molecule type" value="Genomic_DNA"/>
</dbReference>
<protein>
    <recommendedName>
        <fullName evidence="1">F-box domain-containing protein</fullName>
    </recommendedName>
</protein>
<sequence length="525" mass="58902">MQRPPVEITVRDEESLVSLVTILLKDAIPISSFNSDGVADCNAVEDVMDGFLSVTQRAFARYARERNLLVPINRWPHEILAQVASFLPFSARENCLRVCHRWHEILSSERDLWNHISVIVERDEHSGARQLAAMLKRNAPPDTQRPVALDLHALNPPRTRVITDLVQSAMANLRELRVYCGTLLNTPWTDVLKVPAPLLEVLLLAQNPTSPALSMLPQDLFAGQAPRLHTLDLSHIGLPVHPLPALSRVTSLSYTVHITTCAEIVRACDSCPRLEELAVRAERADLSDPPPGFTPPRLKRFTIRGSVQAGYQDAIVLANRRNSRLDIWFPLPGARDATISGVPGLHALMVTTRDHLESAFVVAHGVDDYVRGMMSSHPPEVMDMLETCSDFYANVRALHLPDYFFASARLPSFASLTVLVLLVSSRVVAPYRHMFGDDAKRFECPSLRTVQLTTSLPTQDVQLSASGVAKWLPSNVDRLILVRVRLEGEWPLPNVELVREYHYDRNDEDIRPYGMQYLQDDAWIV</sequence>
<dbReference type="InterPro" id="IPR036047">
    <property type="entry name" value="F-box-like_dom_sf"/>
</dbReference>
<reference evidence="2 3" key="1">
    <citation type="journal article" date="2016" name="Mol. Biol. Evol.">
        <title>Comparative Genomics of Early-Diverging Mushroom-Forming Fungi Provides Insights into the Origins of Lignocellulose Decay Capabilities.</title>
        <authorList>
            <person name="Nagy L.G."/>
            <person name="Riley R."/>
            <person name="Tritt A."/>
            <person name="Adam C."/>
            <person name="Daum C."/>
            <person name="Floudas D."/>
            <person name="Sun H."/>
            <person name="Yadav J.S."/>
            <person name="Pangilinan J."/>
            <person name="Larsson K.H."/>
            <person name="Matsuura K."/>
            <person name="Barry K."/>
            <person name="Labutti K."/>
            <person name="Kuo R."/>
            <person name="Ohm R.A."/>
            <person name="Bhattacharya S.S."/>
            <person name="Shirouzu T."/>
            <person name="Yoshinaga Y."/>
            <person name="Martin F.M."/>
            <person name="Grigoriev I.V."/>
            <person name="Hibbett D.S."/>
        </authorList>
    </citation>
    <scope>NUCLEOTIDE SEQUENCE [LARGE SCALE GENOMIC DNA]</scope>
    <source>
        <strain evidence="2 3">HHB12029</strain>
    </source>
</reference>
<name>A0A165D499_EXIGL</name>
<dbReference type="OrthoDB" id="2884925at2759"/>
<dbReference type="InterPro" id="IPR032675">
    <property type="entry name" value="LRR_dom_sf"/>
</dbReference>
<dbReference type="CDD" id="cd09917">
    <property type="entry name" value="F-box_SF"/>
    <property type="match status" value="1"/>
</dbReference>
<dbReference type="AlphaFoldDB" id="A0A165D499"/>
<feature type="domain" description="F-box" evidence="1">
    <location>
        <begin position="69"/>
        <end position="116"/>
    </location>
</feature>
<dbReference type="PROSITE" id="PS50181">
    <property type="entry name" value="FBOX"/>
    <property type="match status" value="1"/>
</dbReference>
<evidence type="ECO:0000259" key="1">
    <source>
        <dbReference type="PROSITE" id="PS50181"/>
    </source>
</evidence>
<organism evidence="2 3">
    <name type="scientific">Exidia glandulosa HHB12029</name>
    <dbReference type="NCBI Taxonomy" id="1314781"/>
    <lineage>
        <taxon>Eukaryota</taxon>
        <taxon>Fungi</taxon>
        <taxon>Dikarya</taxon>
        <taxon>Basidiomycota</taxon>
        <taxon>Agaricomycotina</taxon>
        <taxon>Agaricomycetes</taxon>
        <taxon>Auriculariales</taxon>
        <taxon>Exidiaceae</taxon>
        <taxon>Exidia</taxon>
    </lineage>
</organism>
<accession>A0A165D499</accession>
<dbReference type="Pfam" id="PF12937">
    <property type="entry name" value="F-box-like"/>
    <property type="match status" value="1"/>
</dbReference>
<dbReference type="InParanoid" id="A0A165D499"/>
<dbReference type="Gene3D" id="3.80.10.10">
    <property type="entry name" value="Ribonuclease Inhibitor"/>
    <property type="match status" value="1"/>
</dbReference>
<evidence type="ECO:0000313" key="3">
    <source>
        <dbReference type="Proteomes" id="UP000077266"/>
    </source>
</evidence>
<keyword evidence="3" id="KW-1185">Reference proteome</keyword>
<dbReference type="InterPro" id="IPR001810">
    <property type="entry name" value="F-box_dom"/>
</dbReference>
<gene>
    <name evidence="2" type="ORF">EXIGLDRAFT_777244</name>
</gene>
<dbReference type="SUPFAM" id="SSF81383">
    <property type="entry name" value="F-box domain"/>
    <property type="match status" value="1"/>
</dbReference>
<evidence type="ECO:0000313" key="2">
    <source>
        <dbReference type="EMBL" id="KZV83751.1"/>
    </source>
</evidence>
<proteinExistence type="predicted"/>
<dbReference type="Proteomes" id="UP000077266">
    <property type="component" value="Unassembled WGS sequence"/>
</dbReference>